<dbReference type="OMA" id="REMIQQK"/>
<dbReference type="Proteomes" id="UP000275408">
    <property type="component" value="Unassembled WGS sequence"/>
</dbReference>
<dbReference type="GO" id="GO:0016272">
    <property type="term" value="C:prefoldin complex"/>
    <property type="evidence" value="ECO:0007669"/>
    <property type="project" value="InterPro"/>
</dbReference>
<evidence type="ECO:0000256" key="4">
    <source>
        <dbReference type="SAM" id="Coils"/>
    </source>
</evidence>
<evidence type="ECO:0000313" key="6">
    <source>
        <dbReference type="Proteomes" id="UP000275408"/>
    </source>
</evidence>
<evidence type="ECO:0000313" key="5">
    <source>
        <dbReference type="EMBL" id="RMX39474.1"/>
    </source>
</evidence>
<feature type="coiled-coil region" evidence="4">
    <location>
        <begin position="77"/>
        <end position="111"/>
    </location>
</feature>
<keyword evidence="3" id="KW-0143">Chaperone</keyword>
<keyword evidence="6" id="KW-1185">Reference proteome</keyword>
<dbReference type="InterPro" id="IPR002777">
    <property type="entry name" value="PFD_beta-like"/>
</dbReference>
<reference evidence="5 6" key="1">
    <citation type="journal article" date="2018" name="Sci. Rep.">
        <title>Comparative analysis of the Pocillopora damicornis genome highlights role of immune system in coral evolution.</title>
        <authorList>
            <person name="Cunning R."/>
            <person name="Bay R.A."/>
            <person name="Gillette P."/>
            <person name="Baker A.C."/>
            <person name="Traylor-Knowles N."/>
        </authorList>
    </citation>
    <scope>NUCLEOTIDE SEQUENCE [LARGE SCALE GENOMIC DNA]</scope>
    <source>
        <strain evidence="5">RSMAS</strain>
        <tissue evidence="5">Whole animal</tissue>
    </source>
</reference>
<gene>
    <name evidence="5" type="ORF">pdam_00015593</name>
</gene>
<dbReference type="PANTHER" id="PTHR20903:SF0">
    <property type="entry name" value="PREFOLDIN SUBUNIT 1"/>
    <property type="match status" value="1"/>
</dbReference>
<organism evidence="5 6">
    <name type="scientific">Pocillopora damicornis</name>
    <name type="common">Cauliflower coral</name>
    <name type="synonym">Millepora damicornis</name>
    <dbReference type="NCBI Taxonomy" id="46731"/>
    <lineage>
        <taxon>Eukaryota</taxon>
        <taxon>Metazoa</taxon>
        <taxon>Cnidaria</taxon>
        <taxon>Anthozoa</taxon>
        <taxon>Hexacorallia</taxon>
        <taxon>Scleractinia</taxon>
        <taxon>Astrocoeniina</taxon>
        <taxon>Pocilloporidae</taxon>
        <taxon>Pocillopora</taxon>
    </lineage>
</organism>
<keyword evidence="4" id="KW-0175">Coiled coil</keyword>
<comment type="similarity">
    <text evidence="1">Belongs to the prefoldin subunit beta family.</text>
</comment>
<evidence type="ECO:0000256" key="3">
    <source>
        <dbReference type="ARBA" id="ARBA00023186"/>
    </source>
</evidence>
<comment type="caution">
    <text evidence="5">The sequence shown here is derived from an EMBL/GenBank/DDBJ whole genome shotgun (WGS) entry which is preliminary data.</text>
</comment>
<feature type="coiled-coil region" evidence="4">
    <location>
        <begin position="6"/>
        <end position="33"/>
    </location>
</feature>
<comment type="subunit">
    <text evidence="2">Heterohexamer of two PFD-alpha type and four PFD-beta type subunits.</text>
</comment>
<proteinExistence type="inferred from homology"/>
<dbReference type="AlphaFoldDB" id="A0A3M6TE13"/>
<dbReference type="EMBL" id="RCHS01003812">
    <property type="protein sequence ID" value="RMX39474.1"/>
    <property type="molecule type" value="Genomic_DNA"/>
</dbReference>
<dbReference type="SUPFAM" id="SSF46579">
    <property type="entry name" value="Prefoldin"/>
    <property type="match status" value="1"/>
</dbReference>
<dbReference type="InterPro" id="IPR009053">
    <property type="entry name" value="Prefoldin"/>
</dbReference>
<evidence type="ECO:0008006" key="7">
    <source>
        <dbReference type="Google" id="ProtNLM"/>
    </source>
</evidence>
<evidence type="ECO:0000256" key="1">
    <source>
        <dbReference type="ARBA" id="ARBA00008045"/>
    </source>
</evidence>
<sequence length="121" mass="14096">MATTFDQELRKAFQELQEKMIETTQRVKVAEGQILQLRRNMAHSKLTDQELASLPSHTPTYEAVGRMFVLQPVSDIRKDLAQKLQSNEEKIKSIEANKEYLQRSVKEHEDNIREMLASRPK</sequence>
<dbReference type="STRING" id="46731.A0A3M6TE13"/>
<dbReference type="Pfam" id="PF01920">
    <property type="entry name" value="Prefoldin_2"/>
    <property type="match status" value="1"/>
</dbReference>
<name>A0A3M6TE13_POCDA</name>
<dbReference type="GO" id="GO:0005737">
    <property type="term" value="C:cytoplasm"/>
    <property type="evidence" value="ECO:0007669"/>
    <property type="project" value="TreeGrafter"/>
</dbReference>
<protein>
    <recommendedName>
        <fullName evidence="7">Prefoldin subunit 1</fullName>
    </recommendedName>
</protein>
<dbReference type="GO" id="GO:0051082">
    <property type="term" value="F:unfolded protein binding"/>
    <property type="evidence" value="ECO:0007669"/>
    <property type="project" value="InterPro"/>
</dbReference>
<dbReference type="PANTHER" id="PTHR20903">
    <property type="entry name" value="PREFOLDIN SUBUNIT 1-RELATED"/>
    <property type="match status" value="1"/>
</dbReference>
<dbReference type="OrthoDB" id="5242628at2759"/>
<evidence type="ECO:0000256" key="2">
    <source>
        <dbReference type="ARBA" id="ARBA00011695"/>
    </source>
</evidence>
<dbReference type="CDD" id="cd23164">
    <property type="entry name" value="Prefoldin_1"/>
    <property type="match status" value="1"/>
</dbReference>
<accession>A0A3M6TE13</accession>
<dbReference type="GO" id="GO:0044183">
    <property type="term" value="F:protein folding chaperone"/>
    <property type="evidence" value="ECO:0007669"/>
    <property type="project" value="TreeGrafter"/>
</dbReference>
<dbReference type="Gene3D" id="1.10.287.370">
    <property type="match status" value="1"/>
</dbReference>